<name>A0ABY4R4I1_9ACTN</name>
<feature type="signal peptide" evidence="1">
    <location>
        <begin position="1"/>
        <end position="23"/>
    </location>
</feature>
<evidence type="ECO:0000256" key="1">
    <source>
        <dbReference type="SAM" id="SignalP"/>
    </source>
</evidence>
<evidence type="ECO:0000313" key="3">
    <source>
        <dbReference type="EMBL" id="UQX89941.1"/>
    </source>
</evidence>
<evidence type="ECO:0000259" key="2">
    <source>
        <dbReference type="Pfam" id="PF00188"/>
    </source>
</evidence>
<feature type="chain" id="PRO_5046407389" evidence="1">
    <location>
        <begin position="24"/>
        <end position="195"/>
    </location>
</feature>
<proteinExistence type="predicted"/>
<reference evidence="3" key="1">
    <citation type="journal article" date="2018" name="Int. J. Syst. Evol. Microbiol.">
        <title>Jatrophihabitans telluris sp. nov., isolated from sediment soil of lava forest wetlands and the emended description of the genus Jatrophihabitans.</title>
        <authorList>
            <person name="Lee K.C."/>
            <person name="Suh M.K."/>
            <person name="Eom M.K."/>
            <person name="Kim K.K."/>
            <person name="Kim J.S."/>
            <person name="Kim D.S."/>
            <person name="Ko S.H."/>
            <person name="Shin Y.K."/>
            <person name="Lee J.S."/>
        </authorList>
    </citation>
    <scope>NUCLEOTIDE SEQUENCE</scope>
    <source>
        <strain evidence="3">N237</strain>
    </source>
</reference>
<dbReference type="InterPro" id="IPR035940">
    <property type="entry name" value="CAP_sf"/>
</dbReference>
<keyword evidence="1" id="KW-0732">Signal</keyword>
<reference evidence="3" key="2">
    <citation type="submission" date="2022-05" db="EMBL/GenBank/DDBJ databases">
        <authorList>
            <person name="Kim J.-S."/>
            <person name="Lee K."/>
            <person name="Suh M."/>
            <person name="Eom M."/>
            <person name="Kim J.-S."/>
            <person name="Kim D.-S."/>
            <person name="Ko S.-H."/>
            <person name="Shin Y."/>
            <person name="Lee J.-S."/>
        </authorList>
    </citation>
    <scope>NUCLEOTIDE SEQUENCE</scope>
    <source>
        <strain evidence="3">N237</strain>
    </source>
</reference>
<dbReference type="InterPro" id="IPR014044">
    <property type="entry name" value="CAP_dom"/>
</dbReference>
<accession>A0ABY4R4I1</accession>
<dbReference type="RefSeq" id="WP_249773836.1">
    <property type="nucleotide sequence ID" value="NZ_CP097332.1"/>
</dbReference>
<organism evidence="3 4">
    <name type="scientific">Jatrophihabitans telluris</name>
    <dbReference type="NCBI Taxonomy" id="2038343"/>
    <lineage>
        <taxon>Bacteria</taxon>
        <taxon>Bacillati</taxon>
        <taxon>Actinomycetota</taxon>
        <taxon>Actinomycetes</taxon>
        <taxon>Jatrophihabitantales</taxon>
        <taxon>Jatrophihabitantaceae</taxon>
        <taxon>Jatrophihabitans</taxon>
    </lineage>
</organism>
<dbReference type="EMBL" id="CP097332">
    <property type="protein sequence ID" value="UQX89941.1"/>
    <property type="molecule type" value="Genomic_DNA"/>
</dbReference>
<feature type="domain" description="SCP" evidence="2">
    <location>
        <begin position="67"/>
        <end position="189"/>
    </location>
</feature>
<gene>
    <name evidence="3" type="ORF">M6D93_08020</name>
</gene>
<dbReference type="PANTHER" id="PTHR31157">
    <property type="entry name" value="SCP DOMAIN-CONTAINING PROTEIN"/>
    <property type="match status" value="1"/>
</dbReference>
<keyword evidence="4" id="KW-1185">Reference proteome</keyword>
<dbReference type="Proteomes" id="UP001056336">
    <property type="component" value="Chromosome"/>
</dbReference>
<dbReference type="SUPFAM" id="SSF55797">
    <property type="entry name" value="PR-1-like"/>
    <property type="match status" value="1"/>
</dbReference>
<dbReference type="Gene3D" id="3.40.33.10">
    <property type="entry name" value="CAP"/>
    <property type="match status" value="1"/>
</dbReference>
<evidence type="ECO:0000313" key="4">
    <source>
        <dbReference type="Proteomes" id="UP001056336"/>
    </source>
</evidence>
<protein>
    <submittedName>
        <fullName evidence="3">CAP domain-containing protein</fullName>
    </submittedName>
</protein>
<sequence>MRIRSLSAIILAGAVTVTGIALAAPATAGVVPTRVAPAAVHLAVAPASAAKAVPAAKKKATVCGTVFNALNAARAARHLPALRWSPALQLSAHKHNQTMARTNTLSHQLSGEKNLGSRVSAQGVHWQFVAENIGWTSALNSSGALSIEKAMLGEKAPNDGHRKNILSRTAKSVGISVVIDAAHHKLWLTEDFAKS</sequence>
<dbReference type="PANTHER" id="PTHR31157:SF1">
    <property type="entry name" value="SCP DOMAIN-CONTAINING PROTEIN"/>
    <property type="match status" value="1"/>
</dbReference>
<dbReference type="CDD" id="cd05379">
    <property type="entry name" value="CAP_bacterial"/>
    <property type="match status" value="1"/>
</dbReference>
<dbReference type="Pfam" id="PF00188">
    <property type="entry name" value="CAP"/>
    <property type="match status" value="1"/>
</dbReference>